<dbReference type="PANTHER" id="PTHR42877:SF4">
    <property type="entry name" value="FAD_NAD(P)-BINDING DOMAIN-CONTAINING PROTEIN-RELATED"/>
    <property type="match status" value="1"/>
</dbReference>
<proteinExistence type="predicted"/>
<gene>
    <name evidence="2" type="ORF">D7V32_15510</name>
</gene>
<dbReference type="OrthoDB" id="312624at2"/>
<dbReference type="SUPFAM" id="SSF51905">
    <property type="entry name" value="FAD/NAD(P)-binding domain"/>
    <property type="match status" value="2"/>
</dbReference>
<feature type="region of interest" description="Disordered" evidence="1">
    <location>
        <begin position="1"/>
        <end position="41"/>
    </location>
</feature>
<dbReference type="InterPro" id="IPR051209">
    <property type="entry name" value="FAD-bind_Monooxygenase_sf"/>
</dbReference>
<name>A0A3A8E2C8_9GAMM</name>
<dbReference type="Proteomes" id="UP000282388">
    <property type="component" value="Unassembled WGS sequence"/>
</dbReference>
<dbReference type="EMBL" id="RAXV01000046">
    <property type="protein sequence ID" value="RKG29322.1"/>
    <property type="molecule type" value="Genomic_DNA"/>
</dbReference>
<dbReference type="PANTHER" id="PTHR42877">
    <property type="entry name" value="L-ORNITHINE N(5)-MONOOXYGENASE-RELATED"/>
    <property type="match status" value="1"/>
</dbReference>
<accession>A0A3A8E2C8</accession>
<dbReference type="InterPro" id="IPR036188">
    <property type="entry name" value="FAD/NAD-bd_sf"/>
</dbReference>
<dbReference type="Gene3D" id="3.50.50.60">
    <property type="entry name" value="FAD/NAD(P)-binding domain"/>
    <property type="match status" value="2"/>
</dbReference>
<dbReference type="Pfam" id="PF13738">
    <property type="entry name" value="Pyr_redox_3"/>
    <property type="match status" value="1"/>
</dbReference>
<dbReference type="RefSeq" id="WP_120403735.1">
    <property type="nucleotide sequence ID" value="NZ_RAXV01000046.1"/>
</dbReference>
<sequence length="532" mass="59796">MNMDTQLDTAQDLPELDQAESKNESTEQPAAQKPKAKARSVKTAKAEAPVHCYDTIVIGAGISGIAAAHKMQQEGYDDYIVLERAERVGGTWRDNNYPGCGCDVPSALYSFSFAPSHKWSHLFAKQPEILSYLENVVAQFNLQEKIRFQHELLKAEWDETQQRWKIETTQGPYQAKTVIFSTGPITEPSLPKIKGIESFKGEMFHSARWNHDYDLKGKRIAVIGTGASAIQFIPQVQPLAKELIVFQRTAPWVLPKADMPLNDRAKALVERFPSVQRRWRGSVSQILNGINFGLRHPKALAPVNYLGRQLLKLQIKDDVLRENVTPNFSIGCKRLLFANNYYPALQQENVNLVPHGLVEIDGNTVIAANGERFEVDVIILGTGFEVAHPPIGQRVWNSQGQRLADIWKDSSPEAFLGTSIENVPNAFLVLGPNILVYDSFIGIAEAQINYIVDGLLKMKQQGLKRIEIKPDVLRYHNVRVQANLQKTVFNAGGCSSYYLDQNGRNFAAWPWSLQTLRDQLKMLDLNKYDTVA</sequence>
<evidence type="ECO:0000313" key="2">
    <source>
        <dbReference type="EMBL" id="RKG29322.1"/>
    </source>
</evidence>
<reference evidence="2 3" key="1">
    <citation type="submission" date="2018-09" db="EMBL/GenBank/DDBJ databases">
        <title>The draft genome of Acinetobacter spp. strains.</title>
        <authorList>
            <person name="Qin J."/>
            <person name="Feng Y."/>
            <person name="Zong Z."/>
        </authorList>
    </citation>
    <scope>NUCLEOTIDE SEQUENCE [LARGE SCALE GENOMIC DNA]</scope>
    <source>
        <strain evidence="2 3">WCHAc060012</strain>
    </source>
</reference>
<protein>
    <submittedName>
        <fullName evidence="2">NAD(P)/FAD-dependent oxidoreductase</fullName>
    </submittedName>
</protein>
<organism evidence="2 3">
    <name type="scientific">Acinetobacter tianfuensis</name>
    <dbReference type="NCBI Taxonomy" id="2419603"/>
    <lineage>
        <taxon>Bacteria</taxon>
        <taxon>Pseudomonadati</taxon>
        <taxon>Pseudomonadota</taxon>
        <taxon>Gammaproteobacteria</taxon>
        <taxon>Moraxellales</taxon>
        <taxon>Moraxellaceae</taxon>
        <taxon>Acinetobacter</taxon>
    </lineage>
</organism>
<keyword evidence="3" id="KW-1185">Reference proteome</keyword>
<dbReference type="AlphaFoldDB" id="A0A3A8E2C8"/>
<evidence type="ECO:0000313" key="3">
    <source>
        <dbReference type="Proteomes" id="UP000282388"/>
    </source>
</evidence>
<evidence type="ECO:0000256" key="1">
    <source>
        <dbReference type="SAM" id="MobiDB-lite"/>
    </source>
</evidence>
<comment type="caution">
    <text evidence="2">The sequence shown here is derived from an EMBL/GenBank/DDBJ whole genome shotgun (WGS) entry which is preliminary data.</text>
</comment>
<dbReference type="PRINTS" id="PR00469">
    <property type="entry name" value="PNDRDTASEII"/>
</dbReference>